<evidence type="ECO:0000256" key="2">
    <source>
        <dbReference type="ARBA" id="ARBA00022801"/>
    </source>
</evidence>
<sequence>MPPLKNFLCAGLGYLGLHSQLNIPCHKNLASDVAAIDATAKRSTTASISANMAQRDVAASTVSYSDPWRPQVHFTPPQNFMNDPNGLFRDEAGLFHMYYQYAPTINPGYLKEWGHATSKDLYTWTNQPIAIPGTASPLYSIFSGSIVVDVNNTSGFFPNQRNGVVAFYTAYTDAQEAQAIAYSTDGGYTFTQYAHNPIISLNQHNFRDPKVIWHPESGKWVMVVSHAAEGFIAFYTSQNLIKWTQVSKFSNPGLTGVLECPQLQSMPFRSGSTPSAASTSASEPNHYILSVSVQSGGANGGGVVRYFPGTFDGTTFTASDSLTTRVMDFGPDAYATAFFYDMLAGPKPLSMSWAVNLGYATSVPSGTSEGWISAMSVVREHYLANLTSAGYDLVSEAYSLQPMVASTVASEKGLGNGGMVIDYSSVASGAVQFIITLTAPSHGSTTANASIGLDFTSSSSGESVSLSFNLVTSTTASTPPAARFSMDRSNIKGWTTAPLTTSLTNLIPFATSGATASSSPTNTYKVTGIMDRTILETFINDGVDAGSMIFFPTGKLDTMDLKIDGLGTGASVDFQVLGLKSGWAAQEGKRERRLRDGEDGERRVDL</sequence>
<dbReference type="EMBL" id="PDLM01000002">
    <property type="protein sequence ID" value="RDW84812.1"/>
    <property type="molecule type" value="Genomic_DNA"/>
</dbReference>
<dbReference type="GO" id="GO:0005987">
    <property type="term" value="P:sucrose catabolic process"/>
    <property type="evidence" value="ECO:0007669"/>
    <property type="project" value="TreeGrafter"/>
</dbReference>
<dbReference type="GO" id="GO:0004575">
    <property type="term" value="F:sucrose alpha-glucosidase activity"/>
    <property type="evidence" value="ECO:0007669"/>
    <property type="project" value="TreeGrafter"/>
</dbReference>
<dbReference type="Pfam" id="PF00251">
    <property type="entry name" value="Glyco_hydro_32N"/>
    <property type="match status" value="1"/>
</dbReference>
<dbReference type="Gene3D" id="2.115.10.20">
    <property type="entry name" value="Glycosyl hydrolase domain, family 43"/>
    <property type="match status" value="1"/>
</dbReference>
<dbReference type="InterPro" id="IPR013189">
    <property type="entry name" value="Glyco_hydro_32_C"/>
</dbReference>
<dbReference type="InterPro" id="IPR023296">
    <property type="entry name" value="Glyco_hydro_beta-prop_sf"/>
</dbReference>
<evidence type="ECO:0000259" key="6">
    <source>
        <dbReference type="Pfam" id="PF08244"/>
    </source>
</evidence>
<organism evidence="7 8">
    <name type="scientific">Coleophoma cylindrospora</name>
    <dbReference type="NCBI Taxonomy" id="1849047"/>
    <lineage>
        <taxon>Eukaryota</taxon>
        <taxon>Fungi</taxon>
        <taxon>Dikarya</taxon>
        <taxon>Ascomycota</taxon>
        <taxon>Pezizomycotina</taxon>
        <taxon>Leotiomycetes</taxon>
        <taxon>Helotiales</taxon>
        <taxon>Dermateaceae</taxon>
        <taxon>Coleophoma</taxon>
    </lineage>
</organism>
<keyword evidence="8" id="KW-1185">Reference proteome</keyword>
<dbReference type="InterPro" id="IPR013148">
    <property type="entry name" value="Glyco_hydro_32_N"/>
</dbReference>
<proteinExistence type="inferred from homology"/>
<dbReference type="InterPro" id="IPR013320">
    <property type="entry name" value="ConA-like_dom_sf"/>
</dbReference>
<dbReference type="Gene3D" id="2.60.120.560">
    <property type="entry name" value="Exo-inulinase, domain 1"/>
    <property type="match status" value="1"/>
</dbReference>
<evidence type="ECO:0000313" key="8">
    <source>
        <dbReference type="Proteomes" id="UP000256645"/>
    </source>
</evidence>
<dbReference type="Pfam" id="PF08244">
    <property type="entry name" value="Glyco_hydro_32C"/>
    <property type="match status" value="1"/>
</dbReference>
<evidence type="ECO:0000256" key="4">
    <source>
        <dbReference type="RuleBase" id="RU362110"/>
    </source>
</evidence>
<dbReference type="GO" id="GO:0000324">
    <property type="term" value="C:fungal-type vacuole"/>
    <property type="evidence" value="ECO:0007669"/>
    <property type="project" value="TreeGrafter"/>
</dbReference>
<name>A0A3D8SER2_9HELO</name>
<dbReference type="PROSITE" id="PS00609">
    <property type="entry name" value="GLYCOSYL_HYDROL_F32"/>
    <property type="match status" value="1"/>
</dbReference>
<accession>A0A3D8SER2</accession>
<dbReference type="Proteomes" id="UP000256645">
    <property type="component" value="Unassembled WGS sequence"/>
</dbReference>
<keyword evidence="3 4" id="KW-0326">Glycosidase</keyword>
<dbReference type="AlphaFoldDB" id="A0A3D8SER2"/>
<evidence type="ECO:0000256" key="1">
    <source>
        <dbReference type="ARBA" id="ARBA00009902"/>
    </source>
</evidence>
<dbReference type="PANTHER" id="PTHR42800:SF2">
    <property type="entry name" value="INVERTASE-RELATED"/>
    <property type="match status" value="1"/>
</dbReference>
<feature type="domain" description="Glycosyl hydrolase family 32 N-terminal" evidence="5">
    <location>
        <begin position="73"/>
        <end position="385"/>
    </location>
</feature>
<evidence type="ECO:0000256" key="3">
    <source>
        <dbReference type="ARBA" id="ARBA00023295"/>
    </source>
</evidence>
<dbReference type="PANTHER" id="PTHR42800">
    <property type="entry name" value="EXOINULINASE INUD (AFU_ORTHOLOGUE AFUA_5G00480)"/>
    <property type="match status" value="1"/>
</dbReference>
<dbReference type="InterPro" id="IPR018053">
    <property type="entry name" value="Glyco_hydro_32_AS"/>
</dbReference>
<protein>
    <recommendedName>
        <fullName evidence="9">Glycoside hydrolase family 32 protein</fullName>
    </recommendedName>
</protein>
<dbReference type="STRING" id="1849047.A0A3D8SER2"/>
<comment type="similarity">
    <text evidence="1 4">Belongs to the glycosyl hydrolase 32 family.</text>
</comment>
<feature type="domain" description="Glycosyl hydrolase family 32 C-terminal" evidence="6">
    <location>
        <begin position="426"/>
        <end position="561"/>
    </location>
</feature>
<gene>
    <name evidence="7" type="ORF">BP6252_02402</name>
</gene>
<dbReference type="SUPFAM" id="SSF75005">
    <property type="entry name" value="Arabinanase/levansucrase/invertase"/>
    <property type="match status" value="1"/>
</dbReference>
<keyword evidence="2 4" id="KW-0378">Hydrolase</keyword>
<reference evidence="7 8" key="1">
    <citation type="journal article" date="2018" name="IMA Fungus">
        <title>IMA Genome-F 9: Draft genome sequence of Annulohypoxylon stygium, Aspergillus mulundensis, Berkeleyomyces basicola (syn. Thielaviopsis basicola), Ceratocystis smalleyi, two Cercospora beticola strains, Coleophoma cylindrospora, Fusarium fracticaudum, Phialophora cf. hyalina, and Morchella septimelata.</title>
        <authorList>
            <person name="Wingfield B.D."/>
            <person name="Bills G.F."/>
            <person name="Dong Y."/>
            <person name="Huang W."/>
            <person name="Nel W.J."/>
            <person name="Swalarsk-Parry B.S."/>
            <person name="Vaghefi N."/>
            <person name="Wilken P.M."/>
            <person name="An Z."/>
            <person name="de Beer Z.W."/>
            <person name="De Vos L."/>
            <person name="Chen L."/>
            <person name="Duong T.A."/>
            <person name="Gao Y."/>
            <person name="Hammerbacher A."/>
            <person name="Kikkert J.R."/>
            <person name="Li Y."/>
            <person name="Li H."/>
            <person name="Li K."/>
            <person name="Li Q."/>
            <person name="Liu X."/>
            <person name="Ma X."/>
            <person name="Naidoo K."/>
            <person name="Pethybridge S.J."/>
            <person name="Sun J."/>
            <person name="Steenkamp E.T."/>
            <person name="van der Nest M.A."/>
            <person name="van Wyk S."/>
            <person name="Wingfield M.J."/>
            <person name="Xiong C."/>
            <person name="Yue Q."/>
            <person name="Zhang X."/>
        </authorList>
    </citation>
    <scope>NUCLEOTIDE SEQUENCE [LARGE SCALE GENOMIC DNA]</scope>
    <source>
        <strain evidence="7 8">BP6252</strain>
    </source>
</reference>
<dbReference type="CDD" id="cd18622">
    <property type="entry name" value="GH32_Inu-like"/>
    <property type="match status" value="1"/>
</dbReference>
<dbReference type="SMART" id="SM00640">
    <property type="entry name" value="Glyco_32"/>
    <property type="match status" value="1"/>
</dbReference>
<evidence type="ECO:0000259" key="5">
    <source>
        <dbReference type="Pfam" id="PF00251"/>
    </source>
</evidence>
<evidence type="ECO:0000313" key="7">
    <source>
        <dbReference type="EMBL" id="RDW84812.1"/>
    </source>
</evidence>
<dbReference type="InterPro" id="IPR001362">
    <property type="entry name" value="Glyco_hydro_32"/>
</dbReference>
<evidence type="ECO:0008006" key="9">
    <source>
        <dbReference type="Google" id="ProtNLM"/>
    </source>
</evidence>
<comment type="caution">
    <text evidence="7">The sequence shown here is derived from an EMBL/GenBank/DDBJ whole genome shotgun (WGS) entry which is preliminary data.</text>
</comment>
<dbReference type="SUPFAM" id="SSF49899">
    <property type="entry name" value="Concanavalin A-like lectins/glucanases"/>
    <property type="match status" value="1"/>
</dbReference>
<dbReference type="OrthoDB" id="202537at2759"/>